<dbReference type="OrthoDB" id="152369at2"/>
<evidence type="ECO:0000313" key="2">
    <source>
        <dbReference type="EMBL" id="MRH20995.1"/>
    </source>
</evidence>
<feature type="transmembrane region" description="Helical" evidence="1">
    <location>
        <begin position="102"/>
        <end position="125"/>
    </location>
</feature>
<dbReference type="Pfam" id="PF12291">
    <property type="entry name" value="DUF3623"/>
    <property type="match status" value="1"/>
</dbReference>
<evidence type="ECO:0000256" key="1">
    <source>
        <dbReference type="SAM" id="Phobius"/>
    </source>
</evidence>
<keyword evidence="1" id="KW-0812">Transmembrane</keyword>
<feature type="transmembrane region" description="Helical" evidence="1">
    <location>
        <begin position="39"/>
        <end position="61"/>
    </location>
</feature>
<feature type="transmembrane region" description="Helical" evidence="1">
    <location>
        <begin position="173"/>
        <end position="190"/>
    </location>
</feature>
<evidence type="ECO:0000313" key="3">
    <source>
        <dbReference type="Proteomes" id="UP000466730"/>
    </source>
</evidence>
<reference evidence="2 3" key="1">
    <citation type="submission" date="2019-11" db="EMBL/GenBank/DDBJ databases">
        <title>Draft Whole-Genome sequence of the marine photosynthetic bacterium Rhodovulum strictum DSM 11289.</title>
        <authorList>
            <person name="Kyndt J.A."/>
            <person name="Meyer T.E."/>
        </authorList>
    </citation>
    <scope>NUCLEOTIDE SEQUENCE [LARGE SCALE GENOMIC DNA]</scope>
    <source>
        <strain evidence="2 3">DSM 11289</strain>
    </source>
</reference>
<keyword evidence="1" id="KW-1133">Transmembrane helix</keyword>
<organism evidence="2 3">
    <name type="scientific">Rhodovulum strictum</name>
    <dbReference type="NCBI Taxonomy" id="58314"/>
    <lineage>
        <taxon>Bacteria</taxon>
        <taxon>Pseudomonadati</taxon>
        <taxon>Pseudomonadota</taxon>
        <taxon>Alphaproteobacteria</taxon>
        <taxon>Rhodobacterales</taxon>
        <taxon>Paracoccaceae</taxon>
        <taxon>Rhodovulum</taxon>
    </lineage>
</organism>
<feature type="transmembrane region" description="Helical" evidence="1">
    <location>
        <begin position="222"/>
        <end position="241"/>
    </location>
</feature>
<name>A0A844BHN1_9RHOB</name>
<comment type="caution">
    <text evidence="2">The sequence shown here is derived from an EMBL/GenBank/DDBJ whole genome shotgun (WGS) entry which is preliminary data.</text>
</comment>
<dbReference type="NCBIfam" id="TIGR03055">
    <property type="entry name" value="photo_alph_chp2"/>
    <property type="match status" value="1"/>
</dbReference>
<dbReference type="AlphaFoldDB" id="A0A844BHN1"/>
<feature type="transmembrane region" description="Helical" evidence="1">
    <location>
        <begin position="146"/>
        <end position="167"/>
    </location>
</feature>
<keyword evidence="3" id="KW-1185">Reference proteome</keyword>
<accession>A0A844BHN1</accession>
<sequence length="307" mass="34270">MGGQRESGLGLCDAVHDPGQTPSGARQHQTGACLLIASAWFAALAALFIWWFSTGAILVVVRRAEHRGRLAHLRATIMALPLLGGGVWLYELTRHMESVAASYVAFLAALAIWGWVELAFLTGVITGPNTTHCHDAARGWERFMRAYGTIAYHETLLVVILFVMLVTSHDSPNAVGLWTFIVLFFARISAKLNLFLGVPKINVEFLPSPLAHLPSHFRISRLNWLFPFSVSFLTFAVYCWIERLMSVSAPHEIVGFALLSAITALALLEHWLMVLPLPDEKLWRWMLPARKDTPEKAEIQHKDLRGI</sequence>
<proteinExistence type="predicted"/>
<keyword evidence="1" id="KW-0472">Membrane</keyword>
<feature type="transmembrane region" description="Helical" evidence="1">
    <location>
        <begin position="73"/>
        <end position="90"/>
    </location>
</feature>
<protein>
    <submittedName>
        <fullName evidence="2">DUF3623 family protein</fullName>
    </submittedName>
</protein>
<feature type="transmembrane region" description="Helical" evidence="1">
    <location>
        <begin position="253"/>
        <end position="277"/>
    </location>
</feature>
<dbReference type="EMBL" id="WJPO01000010">
    <property type="protein sequence ID" value="MRH20995.1"/>
    <property type="molecule type" value="Genomic_DNA"/>
</dbReference>
<dbReference type="InterPro" id="IPR017496">
    <property type="entry name" value="Photo_alph_chp2"/>
</dbReference>
<dbReference type="Proteomes" id="UP000466730">
    <property type="component" value="Unassembled WGS sequence"/>
</dbReference>
<gene>
    <name evidence="2" type="ORF">GH815_08310</name>
</gene>